<accession>I0ELS9</accession>
<reference evidence="3" key="1">
    <citation type="submission" date="2012-04" db="EMBL/GenBank/DDBJ databases">
        <title>Complete genome sequence of Helicobacter cetorum strain MIT 00-7128.</title>
        <authorList>
            <person name="Kersulyte D."/>
            <person name="Berg D.E."/>
        </authorList>
    </citation>
    <scope>NUCLEOTIDE SEQUENCE [LARGE SCALE GENOMIC DNA]</scope>
    <source>
        <strain evidence="3">MIT 00-7128</strain>
    </source>
</reference>
<dbReference type="InterPro" id="IPR002718">
    <property type="entry name" value="OMP_Helicobacter"/>
</dbReference>
<dbReference type="KEGG" id="hce:HCW_03085"/>
<proteinExistence type="predicted"/>
<dbReference type="RefSeq" id="WP_014660770.1">
    <property type="nucleotide sequence ID" value="NC_017737.1"/>
</dbReference>
<sequence length="1371" mass="148100">MIQTIKSKLPKLILASSLIAYQSLLLAEDNGWYMSVGYQIGGTQQNINNKALTINTQAVDNIRESAINMAGPSGLMTVTSKTLLNALGNSISNSASNQLAGIANIINQRLAHNNDPFTTQQMQVMEQKIIALGGGSDYLNTHTLTPATQIFKNTEKSFRSGLSLGVQILDQVDKINPASNRLQVKQDLQNIANNLGYFLQGAQINISNALSTSYANTLLTNLTALAGKDTAIQGDLQQIFQQYGLKGISINSKGVISIEPMDSNDANYKTSVLGAIANNINGSGDNGVTTNSSNFNSTLTMNLIDSQQKTALENMISNNSALNKLIESNSQANATPTQKAIAQNAQAFKDLILGALNNNAINPTTTALNNLYNALKYQAYGSTIDNYNNLMNQLSQAGADGYNGINIPSITSNGSSNSQIGSSSSATGKKFTAIQSTCESVGETNSCNPNASNSLAQQKANTQSYTPNTSSGTVQVPDFDIMQQLYNVYQTLSSSQSALQNIATKGTSTQSQTLKNIFESSTNNGKETPSAINDLLSNIFSNISSVHTTLNNNITSESSILSTVRNFLYGNIGYTTYVTNSNGTKNFNSFNNEGYNNAGEHCNGNSSDQKICAQQLATFNQLINTLSQSTPTNLSDLEKTSGVSLQYTDPKKYYSELQSSLGFTNNNGTISLSSNSSLPLPKIVELLQQQVSKINSQSNATFGGSAKTTFSDNFDCTSNSTSCTIKGGMAKDLQQYVQDQRDYVQAIKYLTEASQGKLVTAEPTSDDSFLKSVYSSASALQTALKTNNYDQNKGITNGLLDFFNNLHIGSNLQSAETEPNAISNTLTATKTENTFIPRTDVSGTESNPHTLSSFSVTCNTTQNSQSQCSGDQFNITVGDKQFDIKTDGTLTTTYKLINGSAKTGTYGNQQTITIPYNENPSHNKSATFSQTSGHIAFELNNGAKAEVEFTLKTKDGQTHTETYMITENNGKLEVETNPATKVEGATTSGDTTTIDKSTITVTNATKPNPNNTVVTTQANTHSSISATQDNAAQQLALGLSSETGKSAQNGLIQLLGAIPTSGFSNTNETINLLGQVVAIVSGFNNAIGAESYQMTEINKLLGQIATSVKDISQNTNPDKIEELLRDIAKNTNTVQVFNQNLKDLLGTNANLNAINQVIENYKQQLGEIQALANAYGSNPFFEQYTSGKSTQHGMSNGFGVNIGYKHFFGQSRNLGLRYYGFFDYGYTQMGIGPQTSRANIFVYGAGTDFLWNIFRRTYHTKAVNFGFFFGVQLAGASWASSLRNQIIANWGNAKDIQNSHFQFLFNLGLRTNFAEFKRFAGRHGNKARLIQQGLEFGVKIPTINQQYFQSAGADVSYRRLYTFYINYIAGF</sequence>
<dbReference type="EMBL" id="CP003479">
    <property type="protein sequence ID" value="AFI03898.1"/>
    <property type="molecule type" value="Genomic_DNA"/>
</dbReference>
<dbReference type="PATRIC" id="fig|182217.3.peg.661"/>
<gene>
    <name evidence="2" type="ordered locus">HCW_03085</name>
</gene>
<organism evidence="2 3">
    <name type="scientific">Helicobacter cetorum (strain ATCC BAA-429 / MIT 00-7128)</name>
    <dbReference type="NCBI Taxonomy" id="182217"/>
    <lineage>
        <taxon>Bacteria</taxon>
        <taxon>Pseudomonadati</taxon>
        <taxon>Campylobacterota</taxon>
        <taxon>Epsilonproteobacteria</taxon>
        <taxon>Campylobacterales</taxon>
        <taxon>Helicobacteraceae</taxon>
        <taxon>Helicobacter</taxon>
    </lineage>
</organism>
<evidence type="ECO:0000256" key="1">
    <source>
        <dbReference type="SAM" id="SignalP"/>
    </source>
</evidence>
<dbReference type="eggNOG" id="COG3170">
    <property type="taxonomic scope" value="Bacteria"/>
</dbReference>
<dbReference type="Proteomes" id="UP000005010">
    <property type="component" value="Chromosome"/>
</dbReference>
<dbReference type="Pfam" id="PF01856">
    <property type="entry name" value="HP_OMP"/>
    <property type="match status" value="1"/>
</dbReference>
<keyword evidence="1" id="KW-0732">Signal</keyword>
<evidence type="ECO:0000313" key="2">
    <source>
        <dbReference type="EMBL" id="AFI03898.1"/>
    </source>
</evidence>
<dbReference type="HOGENOM" id="CLU_266453_0_0_7"/>
<feature type="chain" id="PRO_5003626483" evidence="1">
    <location>
        <begin position="28"/>
        <end position="1371"/>
    </location>
</feature>
<keyword evidence="3" id="KW-1185">Reference proteome</keyword>
<dbReference type="PRINTS" id="PR01776">
    <property type="entry name" value="HPOMPFAMILY"/>
</dbReference>
<name>I0ELS9_HELC0</name>
<evidence type="ECO:0000313" key="3">
    <source>
        <dbReference type="Proteomes" id="UP000005010"/>
    </source>
</evidence>
<protein>
    <submittedName>
        <fullName evidence="2">Outer membrane protein HopL</fullName>
    </submittedName>
</protein>
<feature type="signal peptide" evidence="1">
    <location>
        <begin position="1"/>
        <end position="27"/>
    </location>
</feature>